<keyword evidence="2" id="KW-1185">Reference proteome</keyword>
<protein>
    <recommendedName>
        <fullName evidence="3">Profilin</fullName>
    </recommendedName>
</protein>
<name>A0A9N9PR29_9HELO</name>
<evidence type="ECO:0008006" key="3">
    <source>
        <dbReference type="Google" id="ProtNLM"/>
    </source>
</evidence>
<dbReference type="EMBL" id="CAJVRL010000070">
    <property type="protein sequence ID" value="CAG8956436.1"/>
    <property type="molecule type" value="Genomic_DNA"/>
</dbReference>
<reference evidence="1" key="1">
    <citation type="submission" date="2021-07" db="EMBL/GenBank/DDBJ databases">
        <authorList>
            <person name="Durling M."/>
        </authorList>
    </citation>
    <scope>NUCLEOTIDE SEQUENCE</scope>
</reference>
<dbReference type="AlphaFoldDB" id="A0A9N9PR29"/>
<sequence length="161" mass="17932">MALYTFSDIVSRGCYRPPLLDSKNTSSTLTRGVNYVSGSQKVLGITVAGTRIYVVASTNEALEVSKNTHELVFDDYIKDLMAAMGHTAEGTEKMWRRQPESMKGVTHPSRYPNPYGKCLIMITQDALRVQLLPGSQSTAVYTALLTDIHTRLERMVTQENI</sequence>
<evidence type="ECO:0000313" key="2">
    <source>
        <dbReference type="Proteomes" id="UP000696280"/>
    </source>
</evidence>
<dbReference type="Proteomes" id="UP000696280">
    <property type="component" value="Unassembled WGS sequence"/>
</dbReference>
<organism evidence="1 2">
    <name type="scientific">Hymenoscyphus fraxineus</name>
    <dbReference type="NCBI Taxonomy" id="746836"/>
    <lineage>
        <taxon>Eukaryota</taxon>
        <taxon>Fungi</taxon>
        <taxon>Dikarya</taxon>
        <taxon>Ascomycota</taxon>
        <taxon>Pezizomycotina</taxon>
        <taxon>Leotiomycetes</taxon>
        <taxon>Helotiales</taxon>
        <taxon>Helotiaceae</taxon>
        <taxon>Hymenoscyphus</taxon>
    </lineage>
</organism>
<accession>A0A9N9PR29</accession>
<comment type="caution">
    <text evidence="1">The sequence shown here is derived from an EMBL/GenBank/DDBJ whole genome shotgun (WGS) entry which is preliminary data.</text>
</comment>
<proteinExistence type="predicted"/>
<evidence type="ECO:0000313" key="1">
    <source>
        <dbReference type="EMBL" id="CAG8956436.1"/>
    </source>
</evidence>
<gene>
    <name evidence="1" type="ORF">HYFRA_00003820</name>
</gene>